<reference evidence="4 5" key="1">
    <citation type="submission" date="2014-08" db="EMBL/GenBank/DDBJ databases">
        <title>Comparative genomics of the Paenibacillus odorifer group.</title>
        <authorList>
            <person name="den Bakker H.C."/>
            <person name="Tsai Y.-C."/>
            <person name="Martin N."/>
            <person name="Korlach J."/>
            <person name="Wiedmann M."/>
        </authorList>
    </citation>
    <scope>NUCLEOTIDE SEQUENCE [LARGE SCALE GENOMIC DNA]</scope>
    <source>
        <strain evidence="4 5">DSM 14472</strain>
    </source>
</reference>
<dbReference type="GO" id="GO:0000271">
    <property type="term" value="P:polysaccharide biosynthetic process"/>
    <property type="evidence" value="ECO:0007669"/>
    <property type="project" value="TreeGrafter"/>
</dbReference>
<comment type="similarity">
    <text evidence="3">Belongs to the dTDP-4-dehydrorhamnose 3,5-epimerase family.</text>
</comment>
<keyword evidence="5" id="KW-1185">Reference proteome</keyword>
<dbReference type="InterPro" id="IPR014710">
    <property type="entry name" value="RmlC-like_jellyroll"/>
</dbReference>
<dbReference type="SUPFAM" id="SSF51182">
    <property type="entry name" value="RmlC-like cupins"/>
    <property type="match status" value="1"/>
</dbReference>
<dbReference type="Pfam" id="PF00908">
    <property type="entry name" value="dTDP_sugar_isom"/>
    <property type="match status" value="1"/>
</dbReference>
<dbReference type="GO" id="GO:0005829">
    <property type="term" value="C:cytosol"/>
    <property type="evidence" value="ECO:0007669"/>
    <property type="project" value="TreeGrafter"/>
</dbReference>
<dbReference type="OrthoDB" id="9800680at2"/>
<evidence type="ECO:0000313" key="4">
    <source>
        <dbReference type="EMBL" id="AIQ65266.1"/>
    </source>
</evidence>
<dbReference type="PANTHER" id="PTHR21047">
    <property type="entry name" value="DTDP-6-DEOXY-D-GLUCOSE-3,5 EPIMERASE"/>
    <property type="match status" value="1"/>
</dbReference>
<dbReference type="InterPro" id="IPR000888">
    <property type="entry name" value="RmlC-like"/>
</dbReference>
<comment type="catalytic activity">
    <reaction evidence="3">
        <text>dTDP-4-dehydro-6-deoxy-alpha-D-glucose = dTDP-4-dehydro-beta-L-rhamnose</text>
        <dbReference type="Rhea" id="RHEA:16969"/>
        <dbReference type="ChEBI" id="CHEBI:57649"/>
        <dbReference type="ChEBI" id="CHEBI:62830"/>
        <dbReference type="EC" id="5.1.3.13"/>
    </reaction>
</comment>
<feature type="site" description="Participates in a stacking interaction with the thymidine ring of dTDP-4-oxo-6-deoxyglucose" evidence="2">
    <location>
        <position position="138"/>
    </location>
</feature>
<protein>
    <recommendedName>
        <fullName evidence="3">dTDP-4-dehydrorhamnose 3,5-epimerase</fullName>
        <ecNumber evidence="3">5.1.3.13</ecNumber>
    </recommendedName>
    <alternativeName>
        <fullName evidence="3">Thymidine diphospho-4-keto-rhamnose 3,5-epimerase</fullName>
    </alternativeName>
</protein>
<feature type="active site" description="Proton acceptor" evidence="1">
    <location>
        <position position="62"/>
    </location>
</feature>
<comment type="function">
    <text evidence="3">Catalyzes the epimerization of the C3' and C5'positions of dTDP-6-deoxy-D-xylo-4-hexulose, forming dTDP-6-deoxy-L-lyxo-4-hexulose.</text>
</comment>
<dbReference type="UniPathway" id="UPA00124"/>
<dbReference type="CDD" id="cd00438">
    <property type="entry name" value="cupin_RmlC"/>
    <property type="match status" value="1"/>
</dbReference>
<accession>A0A089LUP7</accession>
<comment type="pathway">
    <text evidence="3">Carbohydrate biosynthesis; dTDP-L-rhamnose biosynthesis.</text>
</comment>
<evidence type="ECO:0000256" key="1">
    <source>
        <dbReference type="PIRSR" id="PIRSR600888-1"/>
    </source>
</evidence>
<evidence type="ECO:0000313" key="5">
    <source>
        <dbReference type="Proteomes" id="UP000029507"/>
    </source>
</evidence>
<evidence type="ECO:0000256" key="2">
    <source>
        <dbReference type="PIRSR" id="PIRSR600888-3"/>
    </source>
</evidence>
<feature type="active site" description="Proton donor" evidence="1">
    <location>
        <position position="132"/>
    </location>
</feature>
<proteinExistence type="inferred from homology"/>
<dbReference type="RefSeq" id="WP_038698179.1">
    <property type="nucleotide sequence ID" value="NZ_CP009286.1"/>
</dbReference>
<dbReference type="InterPro" id="IPR011051">
    <property type="entry name" value="RmlC_Cupin_sf"/>
</dbReference>
<dbReference type="EMBL" id="CP009286">
    <property type="protein sequence ID" value="AIQ65266.1"/>
    <property type="molecule type" value="Genomic_DNA"/>
</dbReference>
<dbReference type="GO" id="GO:0008830">
    <property type="term" value="F:dTDP-4-dehydrorhamnose 3,5-epimerase activity"/>
    <property type="evidence" value="ECO:0007669"/>
    <property type="project" value="UniProtKB-UniRule"/>
</dbReference>
<dbReference type="GO" id="GO:0019305">
    <property type="term" value="P:dTDP-rhamnose biosynthetic process"/>
    <property type="evidence" value="ECO:0007669"/>
    <property type="project" value="UniProtKB-UniRule"/>
</dbReference>
<evidence type="ECO:0000256" key="3">
    <source>
        <dbReference type="RuleBase" id="RU364069"/>
    </source>
</evidence>
<dbReference type="NCBIfam" id="TIGR01221">
    <property type="entry name" value="rmlC"/>
    <property type="match status" value="1"/>
</dbReference>
<name>A0A089LUP7_9BACL</name>
<sequence>MKIIPRRLKGVFEIRLSPLYDHRGQFMRVYDETIFSESGLHRRWLQENQSVTLRKGTIRGLHFQHAPSTETKLVRAVKGAVYDVFVDLRTDSPTFGEWDSIELSEDNLTMIYIPSGFAHGFCTRTDYCAVQYKVDREFSPAADGGIRWNDPSIGVRWPTEAPILSDKDKNLPTLEMFLAQHKGLDVT</sequence>
<dbReference type="KEGG" id="pste:PSTEL_21215"/>
<dbReference type="Proteomes" id="UP000029507">
    <property type="component" value="Chromosome"/>
</dbReference>
<dbReference type="PANTHER" id="PTHR21047:SF2">
    <property type="entry name" value="THYMIDINE DIPHOSPHO-4-KETO-RHAMNOSE 3,5-EPIMERASE"/>
    <property type="match status" value="1"/>
</dbReference>
<dbReference type="AlphaFoldDB" id="A0A089LUP7"/>
<dbReference type="EC" id="5.1.3.13" evidence="3"/>
<dbReference type="HOGENOM" id="CLU_090940_1_0_9"/>
<organism evidence="4 5">
    <name type="scientific">Paenibacillus stellifer</name>
    <dbReference type="NCBI Taxonomy" id="169760"/>
    <lineage>
        <taxon>Bacteria</taxon>
        <taxon>Bacillati</taxon>
        <taxon>Bacillota</taxon>
        <taxon>Bacilli</taxon>
        <taxon>Bacillales</taxon>
        <taxon>Paenibacillaceae</taxon>
        <taxon>Paenibacillus</taxon>
    </lineage>
</organism>
<dbReference type="Gene3D" id="2.60.120.10">
    <property type="entry name" value="Jelly Rolls"/>
    <property type="match status" value="1"/>
</dbReference>
<gene>
    <name evidence="4" type="ORF">PSTEL_21215</name>
</gene>
<dbReference type="STRING" id="169760.PSTEL_21215"/>
<keyword evidence="3" id="KW-0413">Isomerase</keyword>
<comment type="subunit">
    <text evidence="3">Homodimer.</text>
</comment>